<dbReference type="PANTHER" id="PTHR33164:SF99">
    <property type="entry name" value="MARR FAMILY REGULATORY PROTEIN"/>
    <property type="match status" value="1"/>
</dbReference>
<dbReference type="SMART" id="SM00347">
    <property type="entry name" value="HTH_MARR"/>
    <property type="match status" value="1"/>
</dbReference>
<gene>
    <name evidence="2" type="ORF">FCN18_14780</name>
</gene>
<organism evidence="2 3">
    <name type="scientific">Prauserella endophytica</name>
    <dbReference type="NCBI Taxonomy" id="1592324"/>
    <lineage>
        <taxon>Bacteria</taxon>
        <taxon>Bacillati</taxon>
        <taxon>Actinomycetota</taxon>
        <taxon>Actinomycetes</taxon>
        <taxon>Pseudonocardiales</taxon>
        <taxon>Pseudonocardiaceae</taxon>
        <taxon>Prauserella</taxon>
        <taxon>Prauserella coralliicola group</taxon>
    </lineage>
</organism>
<proteinExistence type="predicted"/>
<name>A0ABY2S4K0_9PSEU</name>
<dbReference type="Proteomes" id="UP000309992">
    <property type="component" value="Unassembled WGS sequence"/>
</dbReference>
<dbReference type="Gene3D" id="1.10.10.10">
    <property type="entry name" value="Winged helix-like DNA-binding domain superfamily/Winged helix DNA-binding domain"/>
    <property type="match status" value="1"/>
</dbReference>
<evidence type="ECO:0000313" key="3">
    <source>
        <dbReference type="Proteomes" id="UP000309992"/>
    </source>
</evidence>
<dbReference type="PANTHER" id="PTHR33164">
    <property type="entry name" value="TRANSCRIPTIONAL REGULATOR, MARR FAMILY"/>
    <property type="match status" value="1"/>
</dbReference>
<dbReference type="Pfam" id="PF01047">
    <property type="entry name" value="MarR"/>
    <property type="match status" value="1"/>
</dbReference>
<dbReference type="PRINTS" id="PR00598">
    <property type="entry name" value="HTHMARR"/>
</dbReference>
<evidence type="ECO:0000259" key="1">
    <source>
        <dbReference type="PROSITE" id="PS50995"/>
    </source>
</evidence>
<comment type="caution">
    <text evidence="2">The sequence shown here is derived from an EMBL/GenBank/DDBJ whole genome shotgun (WGS) entry which is preliminary data.</text>
</comment>
<accession>A0ABY2S4K0</accession>
<dbReference type="InterPro" id="IPR039422">
    <property type="entry name" value="MarR/SlyA-like"/>
</dbReference>
<dbReference type="EMBL" id="SWMS01000007">
    <property type="protein sequence ID" value="TKG70788.1"/>
    <property type="molecule type" value="Genomic_DNA"/>
</dbReference>
<dbReference type="SUPFAM" id="SSF46785">
    <property type="entry name" value="Winged helix' DNA-binding domain"/>
    <property type="match status" value="1"/>
</dbReference>
<reference evidence="2 3" key="1">
    <citation type="journal article" date="2015" name="Antonie Van Leeuwenhoek">
        <title>Prauserella endophytica sp. nov., an endophytic actinobacterium isolated from Tamarix taklamakanensis.</title>
        <authorList>
            <person name="Liu J.M."/>
            <person name="Habden X."/>
            <person name="Guo L."/>
            <person name="Tuo L."/>
            <person name="Jiang Z.K."/>
            <person name="Liu S.W."/>
            <person name="Liu X.F."/>
            <person name="Chen L."/>
            <person name="Li R.F."/>
            <person name="Zhang Y.Q."/>
            <person name="Sun C.H."/>
        </authorList>
    </citation>
    <scope>NUCLEOTIDE SEQUENCE [LARGE SCALE GENOMIC DNA]</scope>
    <source>
        <strain evidence="2 3">CGMCC 4.7182</strain>
    </source>
</reference>
<dbReference type="InterPro" id="IPR036390">
    <property type="entry name" value="WH_DNA-bd_sf"/>
</dbReference>
<evidence type="ECO:0000313" key="2">
    <source>
        <dbReference type="EMBL" id="TKG70788.1"/>
    </source>
</evidence>
<dbReference type="InterPro" id="IPR000835">
    <property type="entry name" value="HTH_MarR-typ"/>
</dbReference>
<protein>
    <submittedName>
        <fullName evidence="2">MarR family transcriptional regulator</fullName>
    </submittedName>
</protein>
<dbReference type="PROSITE" id="PS50995">
    <property type="entry name" value="HTH_MARR_2"/>
    <property type="match status" value="1"/>
</dbReference>
<sequence>MCVSICHSTIPVVEDEDLGALLARIMRRLMDAEHPLLRAHGLSMWAYATLTSLAEQPATSQLALAKAIGYDKTRLIALLDELEHDGLIVRERDPADRRAQTVRLTPEGEARHAAAKADIRKMEIELLADLPPDEQGALRAMLTKLAHPE</sequence>
<keyword evidence="3" id="KW-1185">Reference proteome</keyword>
<feature type="domain" description="HTH marR-type" evidence="1">
    <location>
        <begin position="15"/>
        <end position="147"/>
    </location>
</feature>
<dbReference type="InterPro" id="IPR036388">
    <property type="entry name" value="WH-like_DNA-bd_sf"/>
</dbReference>